<proteinExistence type="predicted"/>
<dbReference type="GO" id="GO:0008270">
    <property type="term" value="F:zinc ion binding"/>
    <property type="evidence" value="ECO:0007669"/>
    <property type="project" value="InterPro"/>
</dbReference>
<dbReference type="InterPro" id="IPR036864">
    <property type="entry name" value="Zn2-C6_fun-type_DNA-bd_sf"/>
</dbReference>
<dbReference type="Gene3D" id="4.10.240.10">
    <property type="entry name" value="Zn(2)-C6 fungal-type DNA-binding domain"/>
    <property type="match status" value="1"/>
</dbReference>
<comment type="caution">
    <text evidence="4">The sequence shown here is derived from an EMBL/GenBank/DDBJ whole genome shotgun (WGS) entry which is preliminary data.</text>
</comment>
<dbReference type="SMART" id="SM00066">
    <property type="entry name" value="GAL4"/>
    <property type="match status" value="1"/>
</dbReference>
<organism evidence="4 5">
    <name type="scientific">Lojkania enalia</name>
    <dbReference type="NCBI Taxonomy" id="147567"/>
    <lineage>
        <taxon>Eukaryota</taxon>
        <taxon>Fungi</taxon>
        <taxon>Dikarya</taxon>
        <taxon>Ascomycota</taxon>
        <taxon>Pezizomycotina</taxon>
        <taxon>Dothideomycetes</taxon>
        <taxon>Pleosporomycetidae</taxon>
        <taxon>Pleosporales</taxon>
        <taxon>Pleosporales incertae sedis</taxon>
        <taxon>Lojkania</taxon>
    </lineage>
</organism>
<dbReference type="InterPro" id="IPR053175">
    <property type="entry name" value="DHMBA_Reg_Transcription_Factor"/>
</dbReference>
<dbReference type="OrthoDB" id="2991872at2759"/>
<dbReference type="PROSITE" id="PS00463">
    <property type="entry name" value="ZN2_CY6_FUNGAL_1"/>
    <property type="match status" value="1"/>
</dbReference>
<keyword evidence="5" id="KW-1185">Reference proteome</keyword>
<dbReference type="PANTHER" id="PTHR38791">
    <property type="entry name" value="ZN(II)2CYS6 TRANSCRIPTION FACTOR (EUROFUNG)-RELATED-RELATED"/>
    <property type="match status" value="1"/>
</dbReference>
<evidence type="ECO:0000313" key="4">
    <source>
        <dbReference type="EMBL" id="KAF2265270.1"/>
    </source>
</evidence>
<dbReference type="Pfam" id="PF00172">
    <property type="entry name" value="Zn_clus"/>
    <property type="match status" value="1"/>
</dbReference>
<feature type="region of interest" description="Disordered" evidence="2">
    <location>
        <begin position="51"/>
        <end position="70"/>
    </location>
</feature>
<dbReference type="InterPro" id="IPR001138">
    <property type="entry name" value="Zn2Cys6_DnaBD"/>
</dbReference>
<keyword evidence="1" id="KW-0539">Nucleus</keyword>
<dbReference type="AlphaFoldDB" id="A0A9P4KF21"/>
<dbReference type="SUPFAM" id="SSF57701">
    <property type="entry name" value="Zn2/Cys6 DNA-binding domain"/>
    <property type="match status" value="1"/>
</dbReference>
<dbReference type="GO" id="GO:0000981">
    <property type="term" value="F:DNA-binding transcription factor activity, RNA polymerase II-specific"/>
    <property type="evidence" value="ECO:0007669"/>
    <property type="project" value="InterPro"/>
</dbReference>
<dbReference type="CDD" id="cd00067">
    <property type="entry name" value="GAL4"/>
    <property type="match status" value="1"/>
</dbReference>
<accession>A0A9P4KF21</accession>
<evidence type="ECO:0000259" key="3">
    <source>
        <dbReference type="PROSITE" id="PS50048"/>
    </source>
</evidence>
<dbReference type="PROSITE" id="PS50048">
    <property type="entry name" value="ZN2_CY6_FUNGAL_2"/>
    <property type="match status" value="1"/>
</dbReference>
<feature type="domain" description="Zn(2)-C6 fungal-type" evidence="3">
    <location>
        <begin position="7"/>
        <end position="35"/>
    </location>
</feature>
<sequence>MPFPSTACQECRTRRIKCDGATPVCQRCARSGRICQGVKPAFSIIHTENAYASGQKKRPRGPRTSPKALPKETLASILPRQPYDLQTEAVVYYVRFHLESCTNVPGILTSFRDDLVPIWTSKAGEQVLDLAISSVALAMFSRMRGCAPAAIEASKKYEKLLRALHTSISSLSANNIEVCLLASHLMAMYEDILQTPDETEKGEFVNGLRSVRHHDGMLALLKFWKERLSARNTATKVIKHARRAAIKSSLLRRMALPAWLEKGDFFGEQGLELEYDILCGRIALLRHKLGALIAGNLNYDSGPERFAEKVESLNQEAQAVDETIMIWSSHFPPASTSRRHILSNSPREKFFSPIVYSYPNLMDAAIWNRYYATRVLINSTRINILQLISSPSLTHHSQQSECLFTIHAMADNIAASIPFGFERFKVSKDGVCSRHDGILDVFMHPTDTANPYMVGLNIYPLTIVTSIAHIDEEQKTWFKSQLAQMGRMTGYVMFERVETDHWLKM</sequence>
<dbReference type="Proteomes" id="UP000800093">
    <property type="component" value="Unassembled WGS sequence"/>
</dbReference>
<dbReference type="EMBL" id="ML986609">
    <property type="protein sequence ID" value="KAF2265270.1"/>
    <property type="molecule type" value="Genomic_DNA"/>
</dbReference>
<evidence type="ECO:0000256" key="1">
    <source>
        <dbReference type="ARBA" id="ARBA00023242"/>
    </source>
</evidence>
<reference evidence="5" key="1">
    <citation type="journal article" date="2020" name="Stud. Mycol.">
        <title>101 Dothideomycetes genomes: A test case for predicting lifestyles and emergence of pathogens.</title>
        <authorList>
            <person name="Haridas S."/>
            <person name="Albert R."/>
            <person name="Binder M."/>
            <person name="Bloem J."/>
            <person name="LaButti K."/>
            <person name="Salamov A."/>
            <person name="Andreopoulos B."/>
            <person name="Baker S."/>
            <person name="Barry K."/>
            <person name="Bills G."/>
            <person name="Bluhm B."/>
            <person name="Cannon C."/>
            <person name="Castanera R."/>
            <person name="Culley D."/>
            <person name="Daum C."/>
            <person name="Ezra D."/>
            <person name="Gonzalez J."/>
            <person name="Henrissat B."/>
            <person name="Kuo A."/>
            <person name="Liang C."/>
            <person name="Lipzen A."/>
            <person name="Lutzoni F."/>
            <person name="Magnuson J."/>
            <person name="Mondo S."/>
            <person name="Nolan M."/>
            <person name="Ohm R."/>
            <person name="Pangilinan J."/>
            <person name="Park H.-J."/>
            <person name="Ramirez L."/>
            <person name="Alfaro M."/>
            <person name="Sun H."/>
            <person name="Tritt A."/>
            <person name="Yoshinaga Y."/>
            <person name="Zwiers L.-H."/>
            <person name="Turgeon B."/>
            <person name="Goodwin S."/>
            <person name="Spatafora J."/>
            <person name="Crous P."/>
            <person name="Grigoriev I."/>
        </authorList>
    </citation>
    <scope>NUCLEOTIDE SEQUENCE [LARGE SCALE GENOMIC DNA]</scope>
    <source>
        <strain evidence="5">CBS 304.66</strain>
    </source>
</reference>
<gene>
    <name evidence="4" type="ORF">CC78DRAFT_493811</name>
</gene>
<evidence type="ECO:0000313" key="5">
    <source>
        <dbReference type="Proteomes" id="UP000800093"/>
    </source>
</evidence>
<evidence type="ECO:0000256" key="2">
    <source>
        <dbReference type="SAM" id="MobiDB-lite"/>
    </source>
</evidence>
<protein>
    <recommendedName>
        <fullName evidence="3">Zn(2)-C6 fungal-type domain-containing protein</fullName>
    </recommendedName>
</protein>
<name>A0A9P4KF21_9PLEO</name>